<evidence type="ECO:0000259" key="8">
    <source>
        <dbReference type="Pfam" id="PF14940"/>
    </source>
</evidence>
<name>A0A212CZH1_CEREH</name>
<evidence type="ECO:0000313" key="9">
    <source>
        <dbReference type="EMBL" id="OWK11346.1"/>
    </source>
</evidence>
<dbReference type="EMBL" id="MKHE01000010">
    <property type="protein sequence ID" value="OWK11346.1"/>
    <property type="molecule type" value="Genomic_DNA"/>
</dbReference>
<feature type="non-terminal residue" evidence="9">
    <location>
        <position position="1"/>
    </location>
</feature>
<evidence type="ECO:0000256" key="3">
    <source>
        <dbReference type="ARBA" id="ARBA00022989"/>
    </source>
</evidence>
<dbReference type="Proteomes" id="UP000242450">
    <property type="component" value="Chromosome 10"/>
</dbReference>
<gene>
    <name evidence="9" type="ORF">Celaphus_00007160</name>
</gene>
<evidence type="ECO:0000256" key="4">
    <source>
        <dbReference type="ARBA" id="ARBA00023136"/>
    </source>
</evidence>
<organism evidence="9 10">
    <name type="scientific">Cervus elaphus hippelaphus</name>
    <name type="common">European red deer</name>
    <dbReference type="NCBI Taxonomy" id="46360"/>
    <lineage>
        <taxon>Eukaryota</taxon>
        <taxon>Metazoa</taxon>
        <taxon>Chordata</taxon>
        <taxon>Craniata</taxon>
        <taxon>Vertebrata</taxon>
        <taxon>Euteleostomi</taxon>
        <taxon>Mammalia</taxon>
        <taxon>Eutheria</taxon>
        <taxon>Laurasiatheria</taxon>
        <taxon>Artiodactyla</taxon>
        <taxon>Ruminantia</taxon>
        <taxon>Pecora</taxon>
        <taxon>Cervidae</taxon>
        <taxon>Cervinae</taxon>
        <taxon>Cervus</taxon>
    </lineage>
</organism>
<protein>
    <recommendedName>
        <fullName evidence="6">Transmembrane protein 248</fullName>
    </recommendedName>
</protein>
<evidence type="ECO:0000256" key="6">
    <source>
        <dbReference type="ARBA" id="ARBA00039285"/>
    </source>
</evidence>
<evidence type="ECO:0000313" key="10">
    <source>
        <dbReference type="Proteomes" id="UP000242450"/>
    </source>
</evidence>
<feature type="domain" description="TMEM248/TMEM219" evidence="8">
    <location>
        <begin position="16"/>
        <end position="58"/>
    </location>
</feature>
<feature type="transmembrane region" description="Helical" evidence="7">
    <location>
        <begin position="184"/>
        <end position="201"/>
    </location>
</feature>
<comment type="similarity">
    <text evidence="5">Belongs to the TMEM248 family.</text>
</comment>
<accession>A0A212CZH1</accession>
<keyword evidence="4 7" id="KW-0472">Membrane</keyword>
<comment type="subcellular location">
    <subcellularLocation>
        <location evidence="1">Membrane</location>
        <topology evidence="1">Multi-pass membrane protein</topology>
    </subcellularLocation>
</comment>
<dbReference type="PANTHER" id="PTHR16002">
    <property type="entry name" value="TRANSMEMBRANE PROTEIN 248-LIKE"/>
    <property type="match status" value="1"/>
</dbReference>
<sequence>VELIRIMFSINPLENLKLYISSRPPLVVFMISVSAMAIAFLTLGYFFKIKEIKSPEMAEVQEAQEEINITFTLPTSWSSDDCALHGHCEQVVFTACMTLTAHPGVFPVTVQPPHCVPDTYSNATLWYKIFTTARDANTKYAQDYNPFWCYKGAIGKVYHALNPKLTVIVPDDDRSLINLHLMHTSYFLFVMVITMFCYAVIKGRPSKLRQSNPEFCPEK</sequence>
<dbReference type="InterPro" id="IPR039587">
    <property type="entry name" value="TMEM248/TMEM219_dom"/>
</dbReference>
<feature type="domain" description="TMEM248/TMEM219" evidence="8">
    <location>
        <begin position="60"/>
        <end position="168"/>
    </location>
</feature>
<evidence type="ECO:0000256" key="2">
    <source>
        <dbReference type="ARBA" id="ARBA00022692"/>
    </source>
</evidence>
<dbReference type="GO" id="GO:0016020">
    <property type="term" value="C:membrane"/>
    <property type="evidence" value="ECO:0007669"/>
    <property type="project" value="UniProtKB-SubCell"/>
</dbReference>
<comment type="caution">
    <text evidence="9">The sequence shown here is derived from an EMBL/GenBank/DDBJ whole genome shotgun (WGS) entry which is preliminary data.</text>
</comment>
<dbReference type="OrthoDB" id="6329605at2759"/>
<evidence type="ECO:0000256" key="5">
    <source>
        <dbReference type="ARBA" id="ARBA00038111"/>
    </source>
</evidence>
<feature type="non-terminal residue" evidence="9">
    <location>
        <position position="219"/>
    </location>
</feature>
<proteinExistence type="inferred from homology"/>
<keyword evidence="3 7" id="KW-1133">Transmembrane helix</keyword>
<feature type="transmembrane region" description="Helical" evidence="7">
    <location>
        <begin position="26"/>
        <end position="47"/>
    </location>
</feature>
<evidence type="ECO:0000256" key="1">
    <source>
        <dbReference type="ARBA" id="ARBA00004141"/>
    </source>
</evidence>
<dbReference type="InterPro" id="IPR039493">
    <property type="entry name" value="TMEM248/TMEM219"/>
</dbReference>
<dbReference type="AlphaFoldDB" id="A0A212CZH1"/>
<keyword evidence="10" id="KW-1185">Reference proteome</keyword>
<dbReference type="Pfam" id="PF14940">
    <property type="entry name" value="TMEM219"/>
    <property type="match status" value="2"/>
</dbReference>
<reference evidence="9 10" key="1">
    <citation type="journal article" date="2018" name="Mol. Genet. Genomics">
        <title>The red deer Cervus elaphus genome CerEla1.0: sequencing, annotating, genes, and chromosomes.</title>
        <authorList>
            <person name="Bana N.A."/>
            <person name="Nyiri A."/>
            <person name="Nagy J."/>
            <person name="Frank K."/>
            <person name="Nagy T."/>
            <person name="Steger V."/>
            <person name="Schiller M."/>
            <person name="Lakatos P."/>
            <person name="Sugar L."/>
            <person name="Horn P."/>
            <person name="Barta E."/>
            <person name="Orosz L."/>
        </authorList>
    </citation>
    <scope>NUCLEOTIDE SEQUENCE [LARGE SCALE GENOMIC DNA]</scope>
    <source>
        <strain evidence="9">Hungarian</strain>
    </source>
</reference>
<keyword evidence="2 7" id="KW-0812">Transmembrane</keyword>
<dbReference type="PANTHER" id="PTHR16002:SF5">
    <property type="entry name" value="TRANSMEMBRANE PROTEIN 248"/>
    <property type="match status" value="1"/>
</dbReference>
<evidence type="ECO:0000256" key="7">
    <source>
        <dbReference type="SAM" id="Phobius"/>
    </source>
</evidence>